<protein>
    <submittedName>
        <fullName evidence="1">Uncharacterized protein</fullName>
    </submittedName>
</protein>
<sequence length="66" mass="7737">MIWAALCTDEANPVDLWKFGPGNHFSLNALRPQYSQVNLTTIHRFQVPIVFMLGRHDWRQLLRSND</sequence>
<organism evidence="1 2">
    <name type="scientific">Nitrosomonas nitrosa</name>
    <dbReference type="NCBI Taxonomy" id="52442"/>
    <lineage>
        <taxon>Bacteria</taxon>
        <taxon>Pseudomonadati</taxon>
        <taxon>Pseudomonadota</taxon>
        <taxon>Betaproteobacteria</taxon>
        <taxon>Nitrosomonadales</taxon>
        <taxon>Nitrosomonadaceae</taxon>
        <taxon>Nitrosomonas</taxon>
    </lineage>
</organism>
<reference evidence="1" key="1">
    <citation type="submission" date="2021-02" db="EMBL/GenBank/DDBJ databases">
        <authorList>
            <person name="Han P."/>
        </authorList>
    </citation>
    <scope>NUCLEOTIDE SEQUENCE</scope>
    <source>
        <strain evidence="1">Nitrosomonas nitrosa 18-3D</strain>
    </source>
</reference>
<evidence type="ECO:0000313" key="2">
    <source>
        <dbReference type="Proteomes" id="UP000601736"/>
    </source>
</evidence>
<proteinExistence type="predicted"/>
<gene>
    <name evidence="1" type="ORF">NMYAN_10163</name>
</gene>
<dbReference type="EMBL" id="CAJNAP010000001">
    <property type="protein sequence ID" value="CAE6484352.1"/>
    <property type="molecule type" value="Genomic_DNA"/>
</dbReference>
<dbReference type="AlphaFoldDB" id="A0A8H8YY62"/>
<accession>A0A8H8YY62</accession>
<dbReference type="Proteomes" id="UP000601736">
    <property type="component" value="Unassembled WGS sequence"/>
</dbReference>
<comment type="caution">
    <text evidence="1">The sequence shown here is derived from an EMBL/GenBank/DDBJ whole genome shotgun (WGS) entry which is preliminary data.</text>
</comment>
<name>A0A8H8YY62_9PROT</name>
<evidence type="ECO:0000313" key="1">
    <source>
        <dbReference type="EMBL" id="CAE6484352.1"/>
    </source>
</evidence>